<evidence type="ECO:0000313" key="1">
    <source>
        <dbReference type="EMBL" id="CAC5397228.1"/>
    </source>
</evidence>
<gene>
    <name evidence="1" type="ORF">MCOR_31684</name>
</gene>
<protein>
    <submittedName>
        <fullName evidence="1">Uncharacterized protein</fullName>
    </submittedName>
</protein>
<dbReference type="InterPro" id="IPR011010">
    <property type="entry name" value="DNA_brk_join_enz"/>
</dbReference>
<evidence type="ECO:0000313" key="2">
    <source>
        <dbReference type="Proteomes" id="UP000507470"/>
    </source>
</evidence>
<dbReference type="OrthoDB" id="6122740at2759"/>
<dbReference type="SUPFAM" id="SSF56349">
    <property type="entry name" value="DNA breaking-rejoining enzymes"/>
    <property type="match status" value="1"/>
</dbReference>
<proteinExistence type="predicted"/>
<dbReference type="GO" id="GO:0003677">
    <property type="term" value="F:DNA binding"/>
    <property type="evidence" value="ECO:0007669"/>
    <property type="project" value="InterPro"/>
</dbReference>
<dbReference type="AlphaFoldDB" id="A0A6J8CLC3"/>
<organism evidence="1 2">
    <name type="scientific">Mytilus coruscus</name>
    <name type="common">Sea mussel</name>
    <dbReference type="NCBI Taxonomy" id="42192"/>
    <lineage>
        <taxon>Eukaryota</taxon>
        <taxon>Metazoa</taxon>
        <taxon>Spiralia</taxon>
        <taxon>Lophotrochozoa</taxon>
        <taxon>Mollusca</taxon>
        <taxon>Bivalvia</taxon>
        <taxon>Autobranchia</taxon>
        <taxon>Pteriomorphia</taxon>
        <taxon>Mytilida</taxon>
        <taxon>Mytiloidea</taxon>
        <taxon>Mytilidae</taxon>
        <taxon>Mytilinae</taxon>
        <taxon>Mytilus</taxon>
    </lineage>
</organism>
<dbReference type="PANTHER" id="PTHR21446">
    <property type="entry name" value="DUF3504 DOMAIN-CONTAINING PROTEIN"/>
    <property type="match status" value="1"/>
</dbReference>
<dbReference type="EMBL" id="CACVKT020005671">
    <property type="protein sequence ID" value="CAC5397228.1"/>
    <property type="molecule type" value="Genomic_DNA"/>
</dbReference>
<name>A0A6J8CLC3_MYTCO</name>
<dbReference type="InterPro" id="IPR052787">
    <property type="entry name" value="MAVS"/>
</dbReference>
<dbReference type="Proteomes" id="UP000507470">
    <property type="component" value="Unassembled WGS sequence"/>
</dbReference>
<sequence>MAKAPHTKRKFQSLSEGDIKKIDVKCRRTEHQKANQQAVKLIKKLTENQQGPDFKKYNVETLDKTRTKFYAEIQSHRCQVRSLWAYIKRLNQRCKSFFRLSKNDPKDRIYYNGDLGHNYLDSMMKKISTVAKLSVCYSNHSLTVTTVHVLDVAQFPNRHIMFVTGHKSGYLLKTYTGQTSKVTKKHVSDT</sequence>
<dbReference type="PANTHER" id="PTHR21446:SF12">
    <property type="entry name" value="POTASSIUM CHANNEL TETRAMERIZATION DOMAIN CONTAINING 1"/>
    <property type="match status" value="1"/>
</dbReference>
<reference evidence="1 2" key="1">
    <citation type="submission" date="2020-06" db="EMBL/GenBank/DDBJ databases">
        <authorList>
            <person name="Li R."/>
            <person name="Bekaert M."/>
        </authorList>
    </citation>
    <scope>NUCLEOTIDE SEQUENCE [LARGE SCALE GENOMIC DNA]</scope>
    <source>
        <strain evidence="2">wild</strain>
    </source>
</reference>
<keyword evidence="2" id="KW-1185">Reference proteome</keyword>
<accession>A0A6J8CLC3</accession>